<evidence type="ECO:0000313" key="3">
    <source>
        <dbReference type="Proteomes" id="UP000317909"/>
    </source>
</evidence>
<feature type="transmembrane region" description="Helical" evidence="1">
    <location>
        <begin position="57"/>
        <end position="81"/>
    </location>
</feature>
<organism evidence="2 3">
    <name type="scientific">Lacipirellula limnantheis</name>
    <dbReference type="NCBI Taxonomy" id="2528024"/>
    <lineage>
        <taxon>Bacteria</taxon>
        <taxon>Pseudomonadati</taxon>
        <taxon>Planctomycetota</taxon>
        <taxon>Planctomycetia</taxon>
        <taxon>Pirellulales</taxon>
        <taxon>Lacipirellulaceae</taxon>
        <taxon>Lacipirellula</taxon>
    </lineage>
</organism>
<proteinExistence type="predicted"/>
<keyword evidence="1" id="KW-0472">Membrane</keyword>
<dbReference type="AlphaFoldDB" id="A0A517TZ36"/>
<keyword evidence="1" id="KW-1133">Transmembrane helix</keyword>
<keyword evidence="3" id="KW-1185">Reference proteome</keyword>
<protein>
    <submittedName>
        <fullName evidence="2">Uncharacterized protein</fullName>
    </submittedName>
</protein>
<dbReference type="KEGG" id="llh:I41_28290"/>
<reference evidence="2 3" key="1">
    <citation type="submission" date="2019-02" db="EMBL/GenBank/DDBJ databases">
        <title>Deep-cultivation of Planctomycetes and their phenomic and genomic characterization uncovers novel biology.</title>
        <authorList>
            <person name="Wiegand S."/>
            <person name="Jogler M."/>
            <person name="Boedeker C."/>
            <person name="Pinto D."/>
            <person name="Vollmers J."/>
            <person name="Rivas-Marin E."/>
            <person name="Kohn T."/>
            <person name="Peeters S.H."/>
            <person name="Heuer A."/>
            <person name="Rast P."/>
            <person name="Oberbeckmann S."/>
            <person name="Bunk B."/>
            <person name="Jeske O."/>
            <person name="Meyerdierks A."/>
            <person name="Storesund J.E."/>
            <person name="Kallscheuer N."/>
            <person name="Luecker S."/>
            <person name="Lage O.M."/>
            <person name="Pohl T."/>
            <person name="Merkel B.J."/>
            <person name="Hornburger P."/>
            <person name="Mueller R.-W."/>
            <person name="Bruemmer F."/>
            <person name="Labrenz M."/>
            <person name="Spormann A.M."/>
            <person name="Op den Camp H."/>
            <person name="Overmann J."/>
            <person name="Amann R."/>
            <person name="Jetten M.S.M."/>
            <person name="Mascher T."/>
            <person name="Medema M.H."/>
            <person name="Devos D.P."/>
            <person name="Kaster A.-K."/>
            <person name="Ovreas L."/>
            <person name="Rohde M."/>
            <person name="Galperin M.Y."/>
            <person name="Jogler C."/>
        </authorList>
    </citation>
    <scope>NUCLEOTIDE SEQUENCE [LARGE SCALE GENOMIC DNA]</scope>
    <source>
        <strain evidence="2 3">I41</strain>
    </source>
</reference>
<evidence type="ECO:0000256" key="1">
    <source>
        <dbReference type="SAM" id="Phobius"/>
    </source>
</evidence>
<feature type="transmembrane region" description="Helical" evidence="1">
    <location>
        <begin position="14"/>
        <end position="37"/>
    </location>
</feature>
<name>A0A517TZ36_9BACT</name>
<dbReference type="EMBL" id="CP036339">
    <property type="protein sequence ID" value="QDT73640.1"/>
    <property type="molecule type" value="Genomic_DNA"/>
</dbReference>
<evidence type="ECO:0000313" key="2">
    <source>
        <dbReference type="EMBL" id="QDT73640.1"/>
    </source>
</evidence>
<keyword evidence="1" id="KW-0812">Transmembrane</keyword>
<dbReference type="Proteomes" id="UP000317909">
    <property type="component" value="Chromosome"/>
</dbReference>
<accession>A0A517TZ36</accession>
<gene>
    <name evidence="2" type="ORF">I41_28290</name>
</gene>
<sequence>MASNEFDLKRVEAVAAPVIFVCSPLLRVVLFVAAACWETSLPRSPSEPTRRARGTVYGLEATQLVSWMVLIGAAASVVASLNPG</sequence>